<sequence>MYRNLEAYTVYVAERQGGKALLTTVEKLFADNDVYAALAA</sequence>
<feature type="non-terminal residue" evidence="1">
    <location>
        <position position="40"/>
    </location>
</feature>
<gene>
    <name evidence="1" type="ORF">L914_21538</name>
</gene>
<dbReference type="EMBL" id="KI696787">
    <property type="protein sequence ID" value="ETM30786.1"/>
    <property type="molecule type" value="Genomic_DNA"/>
</dbReference>
<name>W2M353_PHYNI</name>
<evidence type="ECO:0000313" key="1">
    <source>
        <dbReference type="EMBL" id="ETM30786.1"/>
    </source>
</evidence>
<accession>W2M353</accession>
<dbReference type="Proteomes" id="UP000054532">
    <property type="component" value="Unassembled WGS sequence"/>
</dbReference>
<organism evidence="1">
    <name type="scientific">Phytophthora nicotianae</name>
    <name type="common">Potato buckeye rot agent</name>
    <name type="synonym">Phytophthora parasitica</name>
    <dbReference type="NCBI Taxonomy" id="4792"/>
    <lineage>
        <taxon>Eukaryota</taxon>
        <taxon>Sar</taxon>
        <taxon>Stramenopiles</taxon>
        <taxon>Oomycota</taxon>
        <taxon>Peronosporomycetes</taxon>
        <taxon>Peronosporales</taxon>
        <taxon>Peronosporaceae</taxon>
        <taxon>Phytophthora</taxon>
    </lineage>
</organism>
<proteinExistence type="predicted"/>
<protein>
    <submittedName>
        <fullName evidence="1">Uncharacterized protein</fullName>
    </submittedName>
</protein>
<dbReference type="AlphaFoldDB" id="W2M353"/>
<reference evidence="1" key="1">
    <citation type="submission" date="2013-11" db="EMBL/GenBank/DDBJ databases">
        <title>The Genome Sequence of Phytophthora parasitica IAC_01/95.</title>
        <authorList>
            <consortium name="The Broad Institute Genomics Platform"/>
            <person name="Russ C."/>
            <person name="Tyler B."/>
            <person name="Panabieres F."/>
            <person name="Shan W."/>
            <person name="Tripathy S."/>
            <person name="Grunwald N."/>
            <person name="Machado M."/>
            <person name="Johnson C.S."/>
            <person name="Arredondo F."/>
            <person name="Hong C."/>
            <person name="Coffey M."/>
            <person name="Young S.K."/>
            <person name="Zeng Q."/>
            <person name="Gargeya S."/>
            <person name="Fitzgerald M."/>
            <person name="Abouelleil A."/>
            <person name="Alvarado L."/>
            <person name="Chapman S.B."/>
            <person name="Gainer-Dewar J."/>
            <person name="Goldberg J."/>
            <person name="Griggs A."/>
            <person name="Gujja S."/>
            <person name="Hansen M."/>
            <person name="Howarth C."/>
            <person name="Imamovic A."/>
            <person name="Ireland A."/>
            <person name="Larimer J."/>
            <person name="McCowan C."/>
            <person name="Murphy C."/>
            <person name="Pearson M."/>
            <person name="Poon T.W."/>
            <person name="Priest M."/>
            <person name="Roberts A."/>
            <person name="Saif S."/>
            <person name="Shea T."/>
            <person name="Sykes S."/>
            <person name="Wortman J."/>
            <person name="Nusbaum C."/>
            <person name="Birren B."/>
        </authorList>
    </citation>
    <scope>NUCLEOTIDE SEQUENCE [LARGE SCALE GENOMIC DNA]</scope>
    <source>
        <strain evidence="1">IAC_01/95</strain>
    </source>
</reference>